<organism evidence="1 2">
    <name type="scientific">Anisodus tanguticus</name>
    <dbReference type="NCBI Taxonomy" id="243964"/>
    <lineage>
        <taxon>Eukaryota</taxon>
        <taxon>Viridiplantae</taxon>
        <taxon>Streptophyta</taxon>
        <taxon>Embryophyta</taxon>
        <taxon>Tracheophyta</taxon>
        <taxon>Spermatophyta</taxon>
        <taxon>Magnoliopsida</taxon>
        <taxon>eudicotyledons</taxon>
        <taxon>Gunneridae</taxon>
        <taxon>Pentapetalae</taxon>
        <taxon>asterids</taxon>
        <taxon>lamiids</taxon>
        <taxon>Solanales</taxon>
        <taxon>Solanaceae</taxon>
        <taxon>Solanoideae</taxon>
        <taxon>Hyoscyameae</taxon>
        <taxon>Anisodus</taxon>
    </lineage>
</organism>
<comment type="caution">
    <text evidence="1">The sequence shown here is derived from an EMBL/GenBank/DDBJ whole genome shotgun (WGS) entry which is preliminary data.</text>
</comment>
<sequence>MRLLCGNVLNVDFAEINPVVDVKCLFFFLTRDIRESFPTVPKKSIGHPFSIANNILIGATDIFQFQALIHTLHISTQFAPISESGLAKRKKMAKSLDSGVVHTSR</sequence>
<name>A0AAE1VPP0_9SOLA</name>
<protein>
    <submittedName>
        <fullName evidence="1">Uncharacterized protein</fullName>
    </submittedName>
</protein>
<proteinExistence type="predicted"/>
<dbReference type="EMBL" id="JAVYJV010000001">
    <property type="protein sequence ID" value="KAK4378188.1"/>
    <property type="molecule type" value="Genomic_DNA"/>
</dbReference>
<keyword evidence="2" id="KW-1185">Reference proteome</keyword>
<gene>
    <name evidence="1" type="ORF">RND71_000050</name>
</gene>
<evidence type="ECO:0000313" key="1">
    <source>
        <dbReference type="EMBL" id="KAK4378188.1"/>
    </source>
</evidence>
<reference evidence="1" key="1">
    <citation type="submission" date="2023-12" db="EMBL/GenBank/DDBJ databases">
        <title>Genome assembly of Anisodus tanguticus.</title>
        <authorList>
            <person name="Wang Y.-J."/>
        </authorList>
    </citation>
    <scope>NUCLEOTIDE SEQUENCE</scope>
    <source>
        <strain evidence="1">KB-2021</strain>
        <tissue evidence="1">Leaf</tissue>
    </source>
</reference>
<accession>A0AAE1VPP0</accession>
<dbReference type="Proteomes" id="UP001291623">
    <property type="component" value="Unassembled WGS sequence"/>
</dbReference>
<dbReference type="AlphaFoldDB" id="A0AAE1VPP0"/>
<evidence type="ECO:0000313" key="2">
    <source>
        <dbReference type="Proteomes" id="UP001291623"/>
    </source>
</evidence>